<dbReference type="RefSeq" id="WP_202921341.1">
    <property type="nucleotide sequence ID" value="NZ_CP036274.1"/>
</dbReference>
<evidence type="ECO:0000256" key="1">
    <source>
        <dbReference type="SAM" id="Phobius"/>
    </source>
</evidence>
<keyword evidence="1" id="KW-0812">Transmembrane</keyword>
<keyword evidence="3" id="KW-1185">Reference proteome</keyword>
<evidence type="ECO:0000313" key="3">
    <source>
        <dbReference type="Proteomes" id="UP000315017"/>
    </source>
</evidence>
<name>A0A517YLD4_9BACT</name>
<sequence>MFKTAMLKAAMLKTVRLLWQEEDGVLSFEWSLLGVIVVFGIVGGLAGARDAIIDELGDTAQALLSIDQSYSFAGIPGVLDASVYTDVRVTVIDCDRNFADVGVPPLWDNES</sequence>
<reference evidence="2 3" key="1">
    <citation type="submission" date="2019-02" db="EMBL/GenBank/DDBJ databases">
        <title>Deep-cultivation of Planctomycetes and their phenomic and genomic characterization uncovers novel biology.</title>
        <authorList>
            <person name="Wiegand S."/>
            <person name="Jogler M."/>
            <person name="Boedeker C."/>
            <person name="Pinto D."/>
            <person name="Vollmers J."/>
            <person name="Rivas-Marin E."/>
            <person name="Kohn T."/>
            <person name="Peeters S.H."/>
            <person name="Heuer A."/>
            <person name="Rast P."/>
            <person name="Oberbeckmann S."/>
            <person name="Bunk B."/>
            <person name="Jeske O."/>
            <person name="Meyerdierks A."/>
            <person name="Storesund J.E."/>
            <person name="Kallscheuer N."/>
            <person name="Luecker S."/>
            <person name="Lage O.M."/>
            <person name="Pohl T."/>
            <person name="Merkel B.J."/>
            <person name="Hornburger P."/>
            <person name="Mueller R.-W."/>
            <person name="Bruemmer F."/>
            <person name="Labrenz M."/>
            <person name="Spormann A.M."/>
            <person name="Op den Camp H."/>
            <person name="Overmann J."/>
            <person name="Amann R."/>
            <person name="Jetten M.S.M."/>
            <person name="Mascher T."/>
            <person name="Medema M.H."/>
            <person name="Devos D.P."/>
            <person name="Kaster A.-K."/>
            <person name="Ovreas L."/>
            <person name="Rohde M."/>
            <person name="Galperin M.Y."/>
            <person name="Jogler C."/>
        </authorList>
    </citation>
    <scope>NUCLEOTIDE SEQUENCE [LARGE SCALE GENOMIC DNA]</scope>
    <source>
        <strain evidence="2 3">ETA_A8</strain>
    </source>
</reference>
<keyword evidence="1" id="KW-1133">Transmembrane helix</keyword>
<keyword evidence="1" id="KW-0472">Membrane</keyword>
<organism evidence="2 3">
    <name type="scientific">Anatilimnocola aggregata</name>
    <dbReference type="NCBI Taxonomy" id="2528021"/>
    <lineage>
        <taxon>Bacteria</taxon>
        <taxon>Pseudomonadati</taxon>
        <taxon>Planctomycetota</taxon>
        <taxon>Planctomycetia</taxon>
        <taxon>Pirellulales</taxon>
        <taxon>Pirellulaceae</taxon>
        <taxon>Anatilimnocola</taxon>
    </lineage>
</organism>
<dbReference type="KEGG" id="aagg:ETAA8_61820"/>
<dbReference type="EMBL" id="CP036274">
    <property type="protein sequence ID" value="QDU31029.1"/>
    <property type="molecule type" value="Genomic_DNA"/>
</dbReference>
<gene>
    <name evidence="2" type="ORF">ETAA8_61820</name>
</gene>
<feature type="transmembrane region" description="Helical" evidence="1">
    <location>
        <begin position="30"/>
        <end position="48"/>
    </location>
</feature>
<evidence type="ECO:0000313" key="2">
    <source>
        <dbReference type="EMBL" id="QDU31029.1"/>
    </source>
</evidence>
<protein>
    <submittedName>
        <fullName evidence="2">Uncharacterized protein</fullName>
    </submittedName>
</protein>
<dbReference type="Proteomes" id="UP000315017">
    <property type="component" value="Chromosome"/>
</dbReference>
<proteinExistence type="predicted"/>
<dbReference type="AlphaFoldDB" id="A0A517YLD4"/>
<accession>A0A517YLD4</accession>